<evidence type="ECO:0000313" key="2">
    <source>
        <dbReference type="Proteomes" id="UP000799755"/>
    </source>
</evidence>
<comment type="caution">
    <text evidence="1">The sequence shown here is derived from an EMBL/GenBank/DDBJ whole genome shotgun (WGS) entry which is preliminary data.</text>
</comment>
<gene>
    <name evidence="1" type="ORF">BDR25DRAFT_367683</name>
</gene>
<protein>
    <submittedName>
        <fullName evidence="1">Uncharacterized protein</fullName>
    </submittedName>
</protein>
<sequence>MTSTTTQQQPSSSRPGRKPKRDVEIDPSTGQKPRKVNSEIRKQQNRIASRNYREKRKRKLQYLQQLIRDQGSTDQLTPKAQKSSHEARTRSISSEYHVPGPILDRVFSSNIEFNSLSSTSENVIDPVLATTTTFDDHLLTTAATTPPFANIEPAWNPPIYEHPAQVNLASWNVPQWIPSVDFAPQLHGGHEDFQFTPPHTQQAFEQLPTPPQQPHEPVPNADLFILGSYGHCRRTTGQSQGISSVSQALSFLASAPATQRFRSP</sequence>
<name>A0ACB6QZY6_9PLEO</name>
<reference evidence="1" key="1">
    <citation type="journal article" date="2020" name="Stud. Mycol.">
        <title>101 Dothideomycetes genomes: a test case for predicting lifestyles and emergence of pathogens.</title>
        <authorList>
            <person name="Haridas S."/>
            <person name="Albert R."/>
            <person name="Binder M."/>
            <person name="Bloem J."/>
            <person name="Labutti K."/>
            <person name="Salamov A."/>
            <person name="Andreopoulos B."/>
            <person name="Baker S."/>
            <person name="Barry K."/>
            <person name="Bills G."/>
            <person name="Bluhm B."/>
            <person name="Cannon C."/>
            <person name="Castanera R."/>
            <person name="Culley D."/>
            <person name="Daum C."/>
            <person name="Ezra D."/>
            <person name="Gonzalez J."/>
            <person name="Henrissat B."/>
            <person name="Kuo A."/>
            <person name="Liang C."/>
            <person name="Lipzen A."/>
            <person name="Lutzoni F."/>
            <person name="Magnuson J."/>
            <person name="Mondo S."/>
            <person name="Nolan M."/>
            <person name="Ohm R."/>
            <person name="Pangilinan J."/>
            <person name="Park H.-J."/>
            <person name="Ramirez L."/>
            <person name="Alfaro M."/>
            <person name="Sun H."/>
            <person name="Tritt A."/>
            <person name="Yoshinaga Y."/>
            <person name="Zwiers L.-H."/>
            <person name="Turgeon B."/>
            <person name="Goodwin S."/>
            <person name="Spatafora J."/>
            <person name="Crous P."/>
            <person name="Grigoriev I."/>
        </authorList>
    </citation>
    <scope>NUCLEOTIDE SEQUENCE</scope>
    <source>
        <strain evidence="1">ATCC 200398</strain>
    </source>
</reference>
<keyword evidence="2" id="KW-1185">Reference proteome</keyword>
<dbReference type="Proteomes" id="UP000799755">
    <property type="component" value="Unassembled WGS sequence"/>
</dbReference>
<evidence type="ECO:0000313" key="1">
    <source>
        <dbReference type="EMBL" id="KAF2471822.1"/>
    </source>
</evidence>
<organism evidence="1 2">
    <name type="scientific">Lindgomyces ingoldianus</name>
    <dbReference type="NCBI Taxonomy" id="673940"/>
    <lineage>
        <taxon>Eukaryota</taxon>
        <taxon>Fungi</taxon>
        <taxon>Dikarya</taxon>
        <taxon>Ascomycota</taxon>
        <taxon>Pezizomycotina</taxon>
        <taxon>Dothideomycetes</taxon>
        <taxon>Pleosporomycetidae</taxon>
        <taxon>Pleosporales</taxon>
        <taxon>Lindgomycetaceae</taxon>
        <taxon>Lindgomyces</taxon>
    </lineage>
</organism>
<accession>A0ACB6QZY6</accession>
<proteinExistence type="predicted"/>
<dbReference type="EMBL" id="MU003504">
    <property type="protein sequence ID" value="KAF2471822.1"/>
    <property type="molecule type" value="Genomic_DNA"/>
</dbReference>